<dbReference type="SUPFAM" id="SSF52540">
    <property type="entry name" value="P-loop containing nucleoside triphosphate hydrolases"/>
    <property type="match status" value="1"/>
</dbReference>
<proteinExistence type="inferred from homology"/>
<keyword evidence="1 6" id="KW-0963">Cytoplasm</keyword>
<evidence type="ECO:0000259" key="7">
    <source>
        <dbReference type="Pfam" id="PF13476"/>
    </source>
</evidence>
<evidence type="ECO:0000313" key="8">
    <source>
        <dbReference type="EMBL" id="KIA77320.1"/>
    </source>
</evidence>
<dbReference type="Gene3D" id="3.40.50.300">
    <property type="entry name" value="P-loop containing nucleotide triphosphate hydrolases"/>
    <property type="match status" value="1"/>
</dbReference>
<evidence type="ECO:0000256" key="1">
    <source>
        <dbReference type="ARBA" id="ARBA00022490"/>
    </source>
</evidence>
<accession>A0A0C1C8E4</accession>
<dbReference type="GO" id="GO:0005524">
    <property type="term" value="F:ATP binding"/>
    <property type="evidence" value="ECO:0007669"/>
    <property type="project" value="UniProtKB-UniRule"/>
</dbReference>
<evidence type="ECO:0000313" key="9">
    <source>
        <dbReference type="Proteomes" id="UP000031307"/>
    </source>
</evidence>
<keyword evidence="6" id="KW-0742">SOS response</keyword>
<dbReference type="PANTHER" id="PTHR32182">
    <property type="entry name" value="DNA REPLICATION AND REPAIR PROTEIN RECF"/>
    <property type="match status" value="1"/>
</dbReference>
<name>A0A0C1C8E4_9BACT</name>
<keyword evidence="4 6" id="KW-0067">ATP-binding</keyword>
<dbReference type="GO" id="GO:0009432">
    <property type="term" value="P:SOS response"/>
    <property type="evidence" value="ECO:0007669"/>
    <property type="project" value="UniProtKB-UniRule"/>
</dbReference>
<dbReference type="GO" id="GO:0003697">
    <property type="term" value="F:single-stranded DNA binding"/>
    <property type="evidence" value="ECO:0007669"/>
    <property type="project" value="UniProtKB-UniRule"/>
</dbReference>
<evidence type="ECO:0000256" key="5">
    <source>
        <dbReference type="ARBA" id="ARBA00023125"/>
    </source>
</evidence>
<evidence type="ECO:0000256" key="6">
    <source>
        <dbReference type="HAMAP-Rule" id="MF_00365"/>
    </source>
</evidence>
<comment type="subcellular location">
    <subcellularLocation>
        <location evidence="6">Cytoplasm</location>
    </subcellularLocation>
</comment>
<evidence type="ECO:0000256" key="4">
    <source>
        <dbReference type="ARBA" id="ARBA00022840"/>
    </source>
</evidence>
<dbReference type="InterPro" id="IPR038729">
    <property type="entry name" value="Rad50/SbcC_AAA"/>
</dbReference>
<evidence type="ECO:0000256" key="3">
    <source>
        <dbReference type="ARBA" id="ARBA00022741"/>
    </source>
</evidence>
<evidence type="ECO:0000256" key="2">
    <source>
        <dbReference type="ARBA" id="ARBA00022705"/>
    </source>
</evidence>
<dbReference type="PATRIC" id="fig|83552.4.peg.1516"/>
<dbReference type="AlphaFoldDB" id="A0A0C1C8E4"/>
<dbReference type="Pfam" id="PF13476">
    <property type="entry name" value="AAA_23"/>
    <property type="match status" value="1"/>
</dbReference>
<dbReference type="GO" id="GO:0016887">
    <property type="term" value="F:ATP hydrolysis activity"/>
    <property type="evidence" value="ECO:0007669"/>
    <property type="project" value="InterPro"/>
</dbReference>
<dbReference type="HAMAP" id="MF_00365">
    <property type="entry name" value="RecF"/>
    <property type="match status" value="1"/>
</dbReference>
<protein>
    <recommendedName>
        <fullName evidence="6">DNA replication and repair protein RecF</fullName>
    </recommendedName>
</protein>
<dbReference type="InterPro" id="IPR001238">
    <property type="entry name" value="DNA-binding_RecF"/>
</dbReference>
<dbReference type="PANTHER" id="PTHR32182:SF0">
    <property type="entry name" value="DNA REPLICATION AND REPAIR PROTEIN RECF"/>
    <property type="match status" value="1"/>
</dbReference>
<keyword evidence="6" id="KW-0234">DNA repair</keyword>
<dbReference type="GO" id="GO:0006302">
    <property type="term" value="P:double-strand break repair"/>
    <property type="evidence" value="ECO:0007669"/>
    <property type="project" value="InterPro"/>
</dbReference>
<organism evidence="8 9">
    <name type="scientific">Parachlamydia acanthamoebae</name>
    <dbReference type="NCBI Taxonomy" id="83552"/>
    <lineage>
        <taxon>Bacteria</taxon>
        <taxon>Pseudomonadati</taxon>
        <taxon>Chlamydiota</taxon>
        <taxon>Chlamydiia</taxon>
        <taxon>Parachlamydiales</taxon>
        <taxon>Parachlamydiaceae</taxon>
        <taxon>Parachlamydia</taxon>
    </lineage>
</organism>
<feature type="domain" description="Rad50/SbcC-type AAA" evidence="7">
    <location>
        <begin position="9"/>
        <end position="123"/>
    </location>
</feature>
<dbReference type="Gene3D" id="1.20.1050.90">
    <property type="entry name" value="RecF/RecN/SMC, N-terminal domain"/>
    <property type="match status" value="1"/>
</dbReference>
<dbReference type="Proteomes" id="UP000031307">
    <property type="component" value="Unassembled WGS sequence"/>
</dbReference>
<keyword evidence="5 6" id="KW-0238">DNA-binding</keyword>
<comment type="caution">
    <text evidence="8">The sequence shown here is derived from an EMBL/GenBank/DDBJ whole genome shotgun (WGS) entry which is preliminary data.</text>
</comment>
<dbReference type="InterPro" id="IPR027417">
    <property type="entry name" value="P-loop_NTPase"/>
</dbReference>
<keyword evidence="6" id="KW-0227">DNA damage</keyword>
<dbReference type="GO" id="GO:0005737">
    <property type="term" value="C:cytoplasm"/>
    <property type="evidence" value="ECO:0007669"/>
    <property type="project" value="UniProtKB-SubCell"/>
</dbReference>
<reference evidence="8 9" key="1">
    <citation type="journal article" date="2014" name="Mol. Biol. Evol.">
        <title>Massive expansion of Ubiquitination-related gene families within the Chlamydiae.</title>
        <authorList>
            <person name="Domman D."/>
            <person name="Collingro A."/>
            <person name="Lagkouvardos I."/>
            <person name="Gehre L."/>
            <person name="Weinmaier T."/>
            <person name="Rattei T."/>
            <person name="Subtil A."/>
            <person name="Horn M."/>
        </authorList>
    </citation>
    <scope>NUCLEOTIDE SEQUENCE [LARGE SCALE GENOMIC DNA]</scope>
    <source>
        <strain evidence="8 9">OEW1</strain>
    </source>
</reference>
<sequence length="359" mass="41107">MSGMFLHTLHLHQFRSYREAKFTFSPSINLICGPNAIGKTTILEAIHFLMTGRSFRTSQINDLIQKGTSYFSIEASFIKQGIEQKLKIFYNGKERKIVLNQTPYYSFTHLLGMFYGVCMSPDDSALIKGAPLMRRSFLDLQLAQSDPLYVHKLTRFTRAMRQRNYLLKGKNLATIESWEYEMAHAASYLTFKREVLAAQLHQNGQQIYEQLSAGREKLGVVYKTTAPRSASEEILKNYYLGQFQKLRKRESELGCTLIGPHKDDLNLCLDDKEARYFASEGQQRSFVAALKLAEWSSLKAVTEENPLMLIDDAGMSWDAFRKAKLLKYIEGLHQVFLTTTQDLPDDEAPASLKRIIRLA</sequence>
<dbReference type="InterPro" id="IPR042174">
    <property type="entry name" value="RecF_2"/>
</dbReference>
<gene>
    <name evidence="6 8" type="primary">recF</name>
    <name evidence="8" type="ORF">DB43_GM00050</name>
</gene>
<comment type="function">
    <text evidence="6">The RecF protein is involved in DNA metabolism; it is required for DNA replication and normal SOS inducibility. RecF binds preferentially to single-stranded, linear DNA. It also seems to bind ATP.</text>
</comment>
<dbReference type="NCBIfam" id="TIGR00611">
    <property type="entry name" value="recf"/>
    <property type="match status" value="1"/>
</dbReference>
<keyword evidence="3 6" id="KW-0547">Nucleotide-binding</keyword>
<feature type="binding site" evidence="6">
    <location>
        <begin position="33"/>
        <end position="40"/>
    </location>
    <ligand>
        <name>ATP</name>
        <dbReference type="ChEBI" id="CHEBI:30616"/>
    </ligand>
</feature>
<keyword evidence="2 6" id="KW-0235">DNA replication</keyword>
<dbReference type="GO" id="GO:0000731">
    <property type="term" value="P:DNA synthesis involved in DNA repair"/>
    <property type="evidence" value="ECO:0007669"/>
    <property type="project" value="TreeGrafter"/>
</dbReference>
<dbReference type="EMBL" id="JSAM01000082">
    <property type="protein sequence ID" value="KIA77320.1"/>
    <property type="molecule type" value="Genomic_DNA"/>
</dbReference>
<dbReference type="GO" id="GO:0006260">
    <property type="term" value="P:DNA replication"/>
    <property type="evidence" value="ECO:0007669"/>
    <property type="project" value="UniProtKB-UniRule"/>
</dbReference>
<comment type="similarity">
    <text evidence="6">Belongs to the RecF family.</text>
</comment>